<protein>
    <submittedName>
        <fullName evidence="1">Uncharacterized protein</fullName>
    </submittedName>
</protein>
<evidence type="ECO:0000313" key="1">
    <source>
        <dbReference type="EMBL" id="CAI8058106.1"/>
    </source>
</evidence>
<name>A0AA35XM10_GEOBA</name>
<gene>
    <name evidence="1" type="ORF">GBAR_LOCUS31596</name>
</gene>
<feature type="non-terminal residue" evidence="1">
    <location>
        <position position="121"/>
    </location>
</feature>
<feature type="non-terminal residue" evidence="1">
    <location>
        <position position="1"/>
    </location>
</feature>
<reference evidence="1" key="1">
    <citation type="submission" date="2023-03" db="EMBL/GenBank/DDBJ databases">
        <authorList>
            <person name="Steffen K."/>
            <person name="Cardenas P."/>
        </authorList>
    </citation>
    <scope>NUCLEOTIDE SEQUENCE</scope>
</reference>
<dbReference type="Proteomes" id="UP001174909">
    <property type="component" value="Unassembled WGS sequence"/>
</dbReference>
<dbReference type="AlphaFoldDB" id="A0AA35XM10"/>
<accession>A0AA35XM10</accession>
<sequence length="121" mass="13935">SNSIPLSYQTKELYIIVNGRPTKSNVVWRSLVAVNHVKTAIRKLRSCNWLYRDVSEKCIDESTKHIIEVSYNATPEMLKKVSPDEVDGFQAYTIRNLDSKLSIGSDLEQYRLMSITEFVLH</sequence>
<keyword evidence="2" id="KW-1185">Reference proteome</keyword>
<proteinExistence type="predicted"/>
<comment type="caution">
    <text evidence="1">The sequence shown here is derived from an EMBL/GenBank/DDBJ whole genome shotgun (WGS) entry which is preliminary data.</text>
</comment>
<dbReference type="EMBL" id="CASHTH010004489">
    <property type="protein sequence ID" value="CAI8058106.1"/>
    <property type="molecule type" value="Genomic_DNA"/>
</dbReference>
<evidence type="ECO:0000313" key="2">
    <source>
        <dbReference type="Proteomes" id="UP001174909"/>
    </source>
</evidence>
<organism evidence="1 2">
    <name type="scientific">Geodia barretti</name>
    <name type="common">Barrett's horny sponge</name>
    <dbReference type="NCBI Taxonomy" id="519541"/>
    <lineage>
        <taxon>Eukaryota</taxon>
        <taxon>Metazoa</taxon>
        <taxon>Porifera</taxon>
        <taxon>Demospongiae</taxon>
        <taxon>Heteroscleromorpha</taxon>
        <taxon>Tetractinellida</taxon>
        <taxon>Astrophorina</taxon>
        <taxon>Geodiidae</taxon>
        <taxon>Geodia</taxon>
    </lineage>
</organism>